<evidence type="ECO:0000256" key="3">
    <source>
        <dbReference type="ARBA" id="ARBA00023180"/>
    </source>
</evidence>
<proteinExistence type="predicted"/>
<dbReference type="InterPro" id="IPR007657">
    <property type="entry name" value="Glycosyltransferase_61"/>
</dbReference>
<evidence type="ECO:0000313" key="8">
    <source>
        <dbReference type="Proteomes" id="UP000232323"/>
    </source>
</evidence>
<dbReference type="OrthoDB" id="529273at2759"/>
<gene>
    <name evidence="7" type="ORF">CEUSTIGMA_g7486.t1</name>
</gene>
<evidence type="ECO:0000256" key="5">
    <source>
        <dbReference type="SAM" id="Phobius"/>
    </source>
</evidence>
<reference evidence="7 8" key="1">
    <citation type="submission" date="2017-08" db="EMBL/GenBank/DDBJ databases">
        <title>Acidophilic green algal genome provides insights into adaptation to an acidic environment.</title>
        <authorList>
            <person name="Hirooka S."/>
            <person name="Hirose Y."/>
            <person name="Kanesaki Y."/>
            <person name="Higuchi S."/>
            <person name="Fujiwara T."/>
            <person name="Onuma R."/>
            <person name="Era A."/>
            <person name="Ohbayashi R."/>
            <person name="Uzuka A."/>
            <person name="Nozaki H."/>
            <person name="Yoshikawa H."/>
            <person name="Miyagishima S.Y."/>
        </authorList>
    </citation>
    <scope>NUCLEOTIDE SEQUENCE [LARGE SCALE GENOMIC DNA]</scope>
    <source>
        <strain evidence="7 8">NIES-2499</strain>
    </source>
</reference>
<dbReference type="Pfam" id="PF04577">
    <property type="entry name" value="Glyco_transf_61"/>
    <property type="match status" value="1"/>
</dbReference>
<dbReference type="GO" id="GO:0016763">
    <property type="term" value="F:pentosyltransferase activity"/>
    <property type="evidence" value="ECO:0007669"/>
    <property type="project" value="UniProtKB-ARBA"/>
</dbReference>
<feature type="transmembrane region" description="Helical" evidence="5">
    <location>
        <begin position="26"/>
        <end position="47"/>
    </location>
</feature>
<protein>
    <recommendedName>
        <fullName evidence="6">Glycosyltransferase 61 catalytic domain-containing protein</fullName>
    </recommendedName>
</protein>
<dbReference type="Proteomes" id="UP000232323">
    <property type="component" value="Unassembled WGS sequence"/>
</dbReference>
<dbReference type="STRING" id="1157962.A0A250XAE3"/>
<evidence type="ECO:0000256" key="1">
    <source>
        <dbReference type="ARBA" id="ARBA00022676"/>
    </source>
</evidence>
<evidence type="ECO:0000256" key="2">
    <source>
        <dbReference type="ARBA" id="ARBA00022679"/>
    </source>
</evidence>
<name>A0A250XAE3_9CHLO</name>
<feature type="region of interest" description="Disordered" evidence="4">
    <location>
        <begin position="58"/>
        <end position="85"/>
    </location>
</feature>
<evidence type="ECO:0000259" key="6">
    <source>
        <dbReference type="Pfam" id="PF04577"/>
    </source>
</evidence>
<evidence type="ECO:0000256" key="4">
    <source>
        <dbReference type="SAM" id="MobiDB-lite"/>
    </source>
</evidence>
<dbReference type="InterPro" id="IPR049625">
    <property type="entry name" value="Glyco_transf_61_cat"/>
</dbReference>
<keyword evidence="2" id="KW-0808">Transferase</keyword>
<keyword evidence="5" id="KW-1133">Transmembrane helix</keyword>
<evidence type="ECO:0000313" key="7">
    <source>
        <dbReference type="EMBL" id="GAX80047.1"/>
    </source>
</evidence>
<dbReference type="GO" id="GO:0005794">
    <property type="term" value="C:Golgi apparatus"/>
    <property type="evidence" value="ECO:0007669"/>
    <property type="project" value="UniProtKB-ARBA"/>
</dbReference>
<keyword evidence="3" id="KW-0325">Glycoprotein</keyword>
<comment type="caution">
    <text evidence="7">The sequence shown here is derived from an EMBL/GenBank/DDBJ whole genome shotgun (WGS) entry which is preliminary data.</text>
</comment>
<dbReference type="PANTHER" id="PTHR20961:SF136">
    <property type="entry name" value="PROTEIN O-GLCNAC TRANSFERASE"/>
    <property type="match status" value="1"/>
</dbReference>
<feature type="domain" description="Glycosyltransferase 61 catalytic" evidence="6">
    <location>
        <begin position="304"/>
        <end position="448"/>
    </location>
</feature>
<dbReference type="PANTHER" id="PTHR20961">
    <property type="entry name" value="GLYCOSYLTRANSFERASE"/>
    <property type="match status" value="1"/>
</dbReference>
<dbReference type="AlphaFoldDB" id="A0A250XAE3"/>
<dbReference type="EMBL" id="BEGY01000048">
    <property type="protein sequence ID" value="GAX80047.1"/>
    <property type="molecule type" value="Genomic_DNA"/>
</dbReference>
<sequence>MAPSAGSMGTQSKKSKMSGVKKDVNFSLYVLGLLGLIVALILSYSFVFTKTAEKNYPAKPSSFTSETLSKPSSKPLKKRPAPGSTTEYVGNKILHPSFGIFPKDCRWRPVQEVGNSTFDYVYWDKVTKTWNEERPAACAPTGHLKPGPPKWNFRNGTPRSEVSCPDSSHCLYHNLYYNRGRWYALVDGPDFISNWRFSRNQEISTIHVEDAWDFVDSVKWSVIPGDTIIFDFIYFVHPTAIGHWWEMLGPLFSTFKTTTFKLPCDQFILLHLQRRHMLEWVRAMIAVTLGVKVNDELPPVYIQEATESAWEQITSQLEGLDKDTWYIFERVIITKDLYTGGGRTFTTYDAAKEFRGLIYQQYGLPPPQPRQVIPRIITYQRKRANRRILNEEAFIEMLKEFGELQVVEYNETSSLYEQLLQMRKTGVFISVHTSNLANAPLLQPGSAVFEILQRNWHWNGLDTSFRDQTTMMGDIHHYAWRAQRRNETFYLNERDMVKVSHWPPEICGTEECVEAHTKVDVLVDIPAFRALLEDRLPFVWNNTFPYFAKIEWPPAVDRPEDAEANSIGRLSP</sequence>
<keyword evidence="1" id="KW-0328">Glycosyltransferase</keyword>
<keyword evidence="5" id="KW-0472">Membrane</keyword>
<accession>A0A250XAE3</accession>
<keyword evidence="8" id="KW-1185">Reference proteome</keyword>
<organism evidence="7 8">
    <name type="scientific">Chlamydomonas eustigma</name>
    <dbReference type="NCBI Taxonomy" id="1157962"/>
    <lineage>
        <taxon>Eukaryota</taxon>
        <taxon>Viridiplantae</taxon>
        <taxon>Chlorophyta</taxon>
        <taxon>core chlorophytes</taxon>
        <taxon>Chlorophyceae</taxon>
        <taxon>CS clade</taxon>
        <taxon>Chlamydomonadales</taxon>
        <taxon>Chlamydomonadaceae</taxon>
        <taxon>Chlamydomonas</taxon>
    </lineage>
</organism>
<keyword evidence="5" id="KW-0812">Transmembrane</keyword>